<dbReference type="InterPro" id="IPR015943">
    <property type="entry name" value="WD40/YVTN_repeat-like_dom_sf"/>
</dbReference>
<dbReference type="InterPro" id="IPR052025">
    <property type="entry name" value="Xyloglucanase_GH74"/>
</dbReference>
<gene>
    <name evidence="1" type="ORF">AMJ39_06685</name>
</gene>
<dbReference type="PANTHER" id="PTHR43739:SF5">
    <property type="entry name" value="EXO-ALPHA-SIALIDASE"/>
    <property type="match status" value="1"/>
</dbReference>
<dbReference type="GO" id="GO:0010411">
    <property type="term" value="P:xyloglucan metabolic process"/>
    <property type="evidence" value="ECO:0007669"/>
    <property type="project" value="TreeGrafter"/>
</dbReference>
<comment type="caution">
    <text evidence="1">The sequence shown here is derived from an EMBL/GenBank/DDBJ whole genome shotgun (WGS) entry which is preliminary data.</text>
</comment>
<accession>A0A0S7WSC8</accession>
<evidence type="ECO:0000313" key="2">
    <source>
        <dbReference type="Proteomes" id="UP000052008"/>
    </source>
</evidence>
<proteinExistence type="predicted"/>
<evidence type="ECO:0000313" key="1">
    <source>
        <dbReference type="EMBL" id="KPJ52879.1"/>
    </source>
</evidence>
<organism evidence="1 2">
    <name type="scientific">candidate division TA06 bacterium DG_24</name>
    <dbReference type="NCBI Taxonomy" id="1703770"/>
    <lineage>
        <taxon>Bacteria</taxon>
        <taxon>Bacteria division TA06</taxon>
    </lineage>
</organism>
<dbReference type="CDD" id="cd15482">
    <property type="entry name" value="Sialidase_non-viral"/>
    <property type="match status" value="1"/>
</dbReference>
<reference evidence="1 2" key="1">
    <citation type="journal article" date="2015" name="Microbiome">
        <title>Genomic resolution of linkages in carbon, nitrogen, and sulfur cycling among widespread estuary sediment bacteria.</title>
        <authorList>
            <person name="Baker B.J."/>
            <person name="Lazar C.S."/>
            <person name="Teske A.P."/>
            <person name="Dick G.J."/>
        </authorList>
    </citation>
    <scope>NUCLEOTIDE SEQUENCE [LARGE SCALE GENOMIC DNA]</scope>
    <source>
        <strain evidence="1">DG_24</strain>
    </source>
</reference>
<dbReference type="PANTHER" id="PTHR43739">
    <property type="entry name" value="XYLOGLUCANASE (EUROFUNG)"/>
    <property type="match status" value="1"/>
</dbReference>
<dbReference type="AlphaFoldDB" id="A0A0S7WSC8"/>
<dbReference type="SUPFAM" id="SSF110296">
    <property type="entry name" value="Oligoxyloglucan reducing end-specific cellobiohydrolase"/>
    <property type="match status" value="1"/>
</dbReference>
<dbReference type="Gene3D" id="2.130.10.10">
    <property type="entry name" value="YVTN repeat-like/Quinoprotein amine dehydrogenase"/>
    <property type="match status" value="3"/>
</dbReference>
<evidence type="ECO:0008006" key="3">
    <source>
        <dbReference type="Google" id="ProtNLM"/>
    </source>
</evidence>
<dbReference type="Proteomes" id="UP000052008">
    <property type="component" value="Unassembled WGS sequence"/>
</dbReference>
<sequence length="474" mass="50519">MNRIDSIREIVLVTMVTGCVAIVPTVVHAQYVWGPTTLLNDPFTLPTSFGTVVADPLDPNTVWAATSHLPDPLGPPEPASGIFKSTDGGETWTQMNDGNLTPDMNVLDIAIDPSDQNIVYAASNVHGVFKTTDGGESWTAKNDGILYKGLSFPEPQWGANAIAIDPSDPNIVYVAVSNVNQIDIEAGAGDHPGFFKSTDGGESWSERNNGLPPRYDPFELFDLTSHTVSVSDILVLPQMPNVVVIGVLDIEANAELLFGLTAHCKGRIFYSPNRAEGNWIERSVGLPSISQAQGSGGVTRVCGSIMLLSAAETGPPAVYASHTGLGMLITLNDAFLKSKSKGVYKWGGGTWTRKSNGLPVVTDEYNDEATNSCAVAVAPVNPSILLVGISASDAGDPLSDRSKVYASRNGGDNWTKNWDQGMSVSPHGYTEANVLFLDINAAQTKAFASVTWNNVEGTAGIEDNGIWRLPPLRF</sequence>
<name>A0A0S7WSC8_UNCT6</name>
<dbReference type="EMBL" id="LIZS01000038">
    <property type="protein sequence ID" value="KPJ52879.1"/>
    <property type="molecule type" value="Genomic_DNA"/>
</dbReference>
<protein>
    <recommendedName>
        <fullName evidence="3">Sortilin N-terminal domain-containing protein</fullName>
    </recommendedName>
</protein>
<dbReference type="STRING" id="1703770.AMJ39_06685"/>